<dbReference type="PANTHER" id="PTHR44068">
    <property type="entry name" value="ZGC:194242"/>
    <property type="match status" value="1"/>
</dbReference>
<dbReference type="AlphaFoldDB" id="A0A976FIB0"/>
<dbReference type="InterPro" id="IPR029063">
    <property type="entry name" value="SAM-dependent_MTases_sf"/>
</dbReference>
<evidence type="ECO:0000256" key="2">
    <source>
        <dbReference type="ARBA" id="ARBA00038188"/>
    </source>
</evidence>
<evidence type="ECO:0000313" key="4">
    <source>
        <dbReference type="Proteomes" id="UP000294530"/>
    </source>
</evidence>
<keyword evidence="1" id="KW-0808">Transferase</keyword>
<dbReference type="PANTHER" id="PTHR44068:SF1">
    <property type="entry name" value="HYPOTHETICAL LOC100005854"/>
    <property type="match status" value="1"/>
</dbReference>
<comment type="similarity">
    <text evidence="2">Belongs to the class I-like SAM-binding methyltransferase superfamily. Erg6/SMT family.</text>
</comment>
<dbReference type="KEGG" id="blac:94351659"/>
<dbReference type="InterPro" id="IPR050447">
    <property type="entry name" value="Erg6_SMT_methyltransf"/>
</dbReference>
<evidence type="ECO:0008006" key="5">
    <source>
        <dbReference type="Google" id="ProtNLM"/>
    </source>
</evidence>
<dbReference type="RefSeq" id="XP_067816558.1">
    <property type="nucleotide sequence ID" value="XM_067965988.1"/>
</dbReference>
<gene>
    <name evidence="3" type="ORF">CCR75_007932</name>
</gene>
<dbReference type="GO" id="GO:0003838">
    <property type="term" value="F:sterol 24-C-methyltransferase activity"/>
    <property type="evidence" value="ECO:0007669"/>
    <property type="project" value="TreeGrafter"/>
</dbReference>
<organism evidence="3 4">
    <name type="scientific">Bremia lactucae</name>
    <name type="common">Lettuce downy mildew</name>
    <dbReference type="NCBI Taxonomy" id="4779"/>
    <lineage>
        <taxon>Eukaryota</taxon>
        <taxon>Sar</taxon>
        <taxon>Stramenopiles</taxon>
        <taxon>Oomycota</taxon>
        <taxon>Peronosporomycetes</taxon>
        <taxon>Peronosporales</taxon>
        <taxon>Peronosporaceae</taxon>
        <taxon>Bremia</taxon>
    </lineage>
</organism>
<evidence type="ECO:0000313" key="3">
    <source>
        <dbReference type="EMBL" id="TDH67059.1"/>
    </source>
</evidence>
<dbReference type="OrthoDB" id="8300214at2759"/>
<dbReference type="GO" id="GO:0016126">
    <property type="term" value="P:sterol biosynthetic process"/>
    <property type="evidence" value="ECO:0007669"/>
    <property type="project" value="TreeGrafter"/>
</dbReference>
<keyword evidence="4" id="KW-1185">Reference proteome</keyword>
<accession>A0A976FIB0</accession>
<sequence>MTKHEDIKTMQLYRHLDRIDRRLKDLGYTNKDDPIDPEMLGTLDSLHFFGDEPIRHIVNLLAETPHKKKVLDIGSGFGGTARLLSHRSGCKVVALELQPDLSEAGRELTRRCGLKSHVTHLNMDFLELSVQKCDYDAVVGLLCFLHIGHWNQLFQKCYDILKPGGFLYVDDFFRRGKNLTEEDKLALKNDVYCASVLRKEEIQAVLRSCGFEEIDFQDMTTKWQPYVSDRAHQYRAKLETHIAQDGEAEARDLDHFYASVACLFEAGNIGGYTLIVRKPQRGLN</sequence>
<dbReference type="Gene3D" id="3.40.50.150">
    <property type="entry name" value="Vaccinia Virus protein VP39"/>
    <property type="match status" value="1"/>
</dbReference>
<evidence type="ECO:0000256" key="1">
    <source>
        <dbReference type="ARBA" id="ARBA00022679"/>
    </source>
</evidence>
<comment type="caution">
    <text evidence="3">The sequence shown here is derived from an EMBL/GenBank/DDBJ whole genome shotgun (WGS) entry which is preliminary data.</text>
</comment>
<proteinExistence type="inferred from homology"/>
<dbReference type="GeneID" id="94351659"/>
<dbReference type="GO" id="GO:0005783">
    <property type="term" value="C:endoplasmic reticulum"/>
    <property type="evidence" value="ECO:0007669"/>
    <property type="project" value="TreeGrafter"/>
</dbReference>
<dbReference type="CDD" id="cd02440">
    <property type="entry name" value="AdoMet_MTases"/>
    <property type="match status" value="1"/>
</dbReference>
<protein>
    <recommendedName>
        <fullName evidence="5">Methyltransferase domain-containing protein</fullName>
    </recommendedName>
</protein>
<dbReference type="Proteomes" id="UP000294530">
    <property type="component" value="Unassembled WGS sequence"/>
</dbReference>
<dbReference type="EMBL" id="SHOA02000014">
    <property type="protein sequence ID" value="TDH67059.1"/>
    <property type="molecule type" value="Genomic_DNA"/>
</dbReference>
<dbReference type="SUPFAM" id="SSF53335">
    <property type="entry name" value="S-adenosyl-L-methionine-dependent methyltransferases"/>
    <property type="match status" value="1"/>
</dbReference>
<name>A0A976FIB0_BRELC</name>
<dbReference type="Pfam" id="PF02353">
    <property type="entry name" value="CMAS"/>
    <property type="match status" value="1"/>
</dbReference>
<reference evidence="3 4" key="1">
    <citation type="journal article" date="2021" name="Genome Biol.">
        <title>AFLAP: assembly-free linkage analysis pipeline using k-mers from genome sequencing data.</title>
        <authorList>
            <person name="Fletcher K."/>
            <person name="Zhang L."/>
            <person name="Gil J."/>
            <person name="Han R."/>
            <person name="Cavanaugh K."/>
            <person name="Michelmore R."/>
        </authorList>
    </citation>
    <scope>NUCLEOTIDE SEQUENCE [LARGE SCALE GENOMIC DNA]</scope>
    <source>
        <strain evidence="3 4">SF5</strain>
    </source>
</reference>